<dbReference type="AlphaFoldDB" id="A0A972J866"/>
<evidence type="ECO:0000313" key="2">
    <source>
        <dbReference type="EMBL" id="NMG03054.1"/>
    </source>
</evidence>
<dbReference type="RefSeq" id="WP_168987813.1">
    <property type="nucleotide sequence ID" value="NZ_CAWPHM010000266.1"/>
</dbReference>
<name>A0A972J866_9RHOO</name>
<dbReference type="Gene3D" id="2.40.50.320">
    <property type="entry name" value="Copper binding periplasmic protein CusF"/>
    <property type="match status" value="1"/>
</dbReference>
<comment type="caution">
    <text evidence="2">The sequence shown here is derived from an EMBL/GenBank/DDBJ whole genome shotgun (WGS) entry which is preliminary data.</text>
</comment>
<keyword evidence="3" id="KW-1185">Reference proteome</keyword>
<gene>
    <name evidence="2" type="ORF">GPA21_08710</name>
</gene>
<dbReference type="InterPro" id="IPR021647">
    <property type="entry name" value="CusF_Ec"/>
</dbReference>
<dbReference type="Proteomes" id="UP000599523">
    <property type="component" value="Unassembled WGS sequence"/>
</dbReference>
<feature type="chain" id="PRO_5037700032" evidence="1">
    <location>
        <begin position="26"/>
        <end position="122"/>
    </location>
</feature>
<proteinExistence type="predicted"/>
<feature type="signal peptide" evidence="1">
    <location>
        <begin position="1"/>
        <end position="25"/>
    </location>
</feature>
<sequence>MKTLSSAVLTAALVITGFGASQVFAQAGHAGNHRGHAPAAVATEPTASGLSEGTIRRVNADAGTVTIAHGPLANLDMPPMTMTFRISGEASLDGLANGDKVQFAADKDGDEFVVTAIEKAAD</sequence>
<reference evidence="2" key="1">
    <citation type="submission" date="2019-12" db="EMBL/GenBank/DDBJ databases">
        <title>Comparative genomics gives insights into the taxonomy of the Azoarcus-Aromatoleum group and reveals separate origins of nif in the plant-associated Azoarcus and non-plant-associated Aromatoleum sub-groups.</title>
        <authorList>
            <person name="Lafos M."/>
            <person name="Maluk M."/>
            <person name="Batista M."/>
            <person name="Junghare M."/>
            <person name="Carmona M."/>
            <person name="Faoro H."/>
            <person name="Cruz L.M."/>
            <person name="Battistoni F."/>
            <person name="De Souza E."/>
            <person name="Pedrosa F."/>
            <person name="Chen W.-M."/>
            <person name="Poole P.S."/>
            <person name="Dixon R.A."/>
            <person name="James E.K."/>
        </authorList>
    </citation>
    <scope>NUCLEOTIDE SEQUENCE</scope>
    <source>
        <strain evidence="2">NSC3</strain>
    </source>
</reference>
<organism evidence="2 3">
    <name type="scientific">Azoarcus taiwanensis</name>
    <dbReference type="NCBI Taxonomy" id="666964"/>
    <lineage>
        <taxon>Bacteria</taxon>
        <taxon>Pseudomonadati</taxon>
        <taxon>Pseudomonadota</taxon>
        <taxon>Betaproteobacteria</taxon>
        <taxon>Rhodocyclales</taxon>
        <taxon>Zoogloeaceae</taxon>
        <taxon>Azoarcus</taxon>
    </lineage>
</organism>
<dbReference type="Pfam" id="PF11604">
    <property type="entry name" value="CusF_Ec"/>
    <property type="match status" value="1"/>
</dbReference>
<evidence type="ECO:0000313" key="3">
    <source>
        <dbReference type="Proteomes" id="UP000599523"/>
    </source>
</evidence>
<dbReference type="InterPro" id="IPR042230">
    <property type="entry name" value="CusF_sf"/>
</dbReference>
<dbReference type="EMBL" id="WTVM01000041">
    <property type="protein sequence ID" value="NMG03054.1"/>
    <property type="molecule type" value="Genomic_DNA"/>
</dbReference>
<keyword evidence="1" id="KW-0732">Signal</keyword>
<evidence type="ECO:0000256" key="1">
    <source>
        <dbReference type="SAM" id="SignalP"/>
    </source>
</evidence>
<protein>
    <submittedName>
        <fullName evidence="2">RND transporter</fullName>
    </submittedName>
</protein>
<accession>A0A972J866</accession>